<feature type="region of interest" description="Disordered" evidence="11">
    <location>
        <begin position="743"/>
        <end position="806"/>
    </location>
</feature>
<evidence type="ECO:0000256" key="4">
    <source>
        <dbReference type="ARBA" id="ARBA00022679"/>
    </source>
</evidence>
<dbReference type="InterPro" id="IPR039046">
    <property type="entry name" value="PDPK1"/>
</dbReference>
<dbReference type="PROSITE" id="PS50011">
    <property type="entry name" value="PROTEIN_KINASE_DOM"/>
    <property type="match status" value="1"/>
</dbReference>
<evidence type="ECO:0000256" key="3">
    <source>
        <dbReference type="ARBA" id="ARBA00022527"/>
    </source>
</evidence>
<dbReference type="InterPro" id="IPR000719">
    <property type="entry name" value="Prot_kinase_dom"/>
</dbReference>
<dbReference type="InterPro" id="IPR050236">
    <property type="entry name" value="Ser_Thr_kinase_AGC"/>
</dbReference>
<feature type="region of interest" description="Disordered" evidence="11">
    <location>
        <begin position="77"/>
        <end position="97"/>
    </location>
</feature>
<feature type="region of interest" description="Disordered" evidence="11">
    <location>
        <begin position="716"/>
        <end position="735"/>
    </location>
</feature>
<dbReference type="EMBL" id="OZ004260">
    <property type="protein sequence ID" value="CAK7921611.1"/>
    <property type="molecule type" value="Genomic_DNA"/>
</dbReference>
<keyword evidence="14" id="KW-1185">Reference proteome</keyword>
<dbReference type="Pfam" id="PF00069">
    <property type="entry name" value="Pkinase"/>
    <property type="match status" value="1"/>
</dbReference>
<feature type="compositionally biased region" description="Low complexity" evidence="11">
    <location>
        <begin position="918"/>
        <end position="929"/>
    </location>
</feature>
<feature type="compositionally biased region" description="Polar residues" evidence="11">
    <location>
        <begin position="1004"/>
        <end position="1018"/>
    </location>
</feature>
<evidence type="ECO:0000256" key="9">
    <source>
        <dbReference type="ARBA" id="ARBA00048679"/>
    </source>
</evidence>
<evidence type="ECO:0000256" key="5">
    <source>
        <dbReference type="ARBA" id="ARBA00022741"/>
    </source>
</evidence>
<feature type="domain" description="Protein kinase" evidence="12">
    <location>
        <begin position="200"/>
        <end position="463"/>
    </location>
</feature>
<evidence type="ECO:0000313" key="14">
    <source>
        <dbReference type="Proteomes" id="UP001497600"/>
    </source>
</evidence>
<dbReference type="InterPro" id="IPR008271">
    <property type="entry name" value="Ser/Thr_kinase_AS"/>
</dbReference>
<evidence type="ECO:0000256" key="11">
    <source>
        <dbReference type="SAM" id="MobiDB-lite"/>
    </source>
</evidence>
<feature type="region of interest" description="Disordered" evidence="11">
    <location>
        <begin position="918"/>
        <end position="1018"/>
    </location>
</feature>
<dbReference type="GO" id="GO:0016301">
    <property type="term" value="F:kinase activity"/>
    <property type="evidence" value="ECO:0007669"/>
    <property type="project" value="UniProtKB-KW"/>
</dbReference>
<dbReference type="CDD" id="cd05581">
    <property type="entry name" value="STKc_PDK1"/>
    <property type="match status" value="1"/>
</dbReference>
<dbReference type="PANTHER" id="PTHR24356">
    <property type="entry name" value="SERINE/THREONINE-PROTEIN KINASE"/>
    <property type="match status" value="1"/>
</dbReference>
<evidence type="ECO:0000256" key="6">
    <source>
        <dbReference type="ARBA" id="ARBA00022777"/>
    </source>
</evidence>
<feature type="region of interest" description="Disordered" evidence="11">
    <location>
        <begin position="576"/>
        <end position="603"/>
    </location>
</feature>
<dbReference type="EC" id="2.7.11.1" evidence="2"/>
<accession>A0ABP0EPV8</accession>
<keyword evidence="6 13" id="KW-0418">Kinase</keyword>
<keyword evidence="5 10" id="KW-0547">Nucleotide-binding</keyword>
<feature type="compositionally biased region" description="Polar residues" evidence="11">
    <location>
        <begin position="937"/>
        <end position="950"/>
    </location>
</feature>
<keyword evidence="3" id="KW-0723">Serine/threonine-protein kinase</keyword>
<feature type="region of interest" description="Disordered" evidence="11">
    <location>
        <begin position="518"/>
        <end position="554"/>
    </location>
</feature>
<feature type="compositionally biased region" description="Low complexity" evidence="11">
    <location>
        <begin position="957"/>
        <end position="972"/>
    </location>
</feature>
<protein>
    <recommendedName>
        <fullName evidence="2">non-specific serine/threonine protein kinase</fullName>
        <ecNumber evidence="2">2.7.11.1</ecNumber>
    </recommendedName>
</protein>
<name>A0ABP0EPV8_9ASCO</name>
<comment type="similarity">
    <text evidence="1">Belongs to the protein kinase superfamily. AGC Ser/Thr protein kinase family. PDPK1 subfamily.</text>
</comment>
<evidence type="ECO:0000256" key="1">
    <source>
        <dbReference type="ARBA" id="ARBA00010006"/>
    </source>
</evidence>
<evidence type="ECO:0000256" key="8">
    <source>
        <dbReference type="ARBA" id="ARBA00047899"/>
    </source>
</evidence>
<dbReference type="PROSITE" id="PS00108">
    <property type="entry name" value="PROTEIN_KINASE_ST"/>
    <property type="match status" value="1"/>
</dbReference>
<feature type="compositionally biased region" description="Polar residues" evidence="11">
    <location>
        <begin position="86"/>
        <end position="97"/>
    </location>
</feature>
<feature type="compositionally biased region" description="Polar residues" evidence="11">
    <location>
        <begin position="130"/>
        <end position="156"/>
    </location>
</feature>
<evidence type="ECO:0000256" key="7">
    <source>
        <dbReference type="ARBA" id="ARBA00022840"/>
    </source>
</evidence>
<reference evidence="13 14" key="1">
    <citation type="submission" date="2024-01" db="EMBL/GenBank/DDBJ databases">
        <authorList>
            <consortium name="Genoscope - CEA"/>
            <person name="William W."/>
        </authorList>
    </citation>
    <scope>NUCLEOTIDE SEQUENCE [LARGE SCALE GENOMIC DNA]</scope>
    <source>
        <strain evidence="13 14">29B2s-10</strain>
    </source>
</reference>
<dbReference type="InterPro" id="IPR011009">
    <property type="entry name" value="Kinase-like_dom_sf"/>
</dbReference>
<feature type="region of interest" description="Disordered" evidence="11">
    <location>
        <begin position="114"/>
        <end position="171"/>
    </location>
</feature>
<evidence type="ECO:0000256" key="2">
    <source>
        <dbReference type="ARBA" id="ARBA00012513"/>
    </source>
</evidence>
<dbReference type="InterPro" id="IPR017441">
    <property type="entry name" value="Protein_kinase_ATP_BS"/>
</dbReference>
<feature type="compositionally biased region" description="Low complexity" evidence="11">
    <location>
        <begin position="748"/>
        <end position="758"/>
    </location>
</feature>
<dbReference type="Proteomes" id="UP001497600">
    <property type="component" value="Chromosome H"/>
</dbReference>
<evidence type="ECO:0000259" key="12">
    <source>
        <dbReference type="PROSITE" id="PS50011"/>
    </source>
</evidence>
<keyword evidence="7 10" id="KW-0067">ATP-binding</keyword>
<dbReference type="PANTHER" id="PTHR24356:SF163">
    <property type="entry name" value="3-PHOSPHOINOSITIDE-DEPENDENT PROTEIN KINASE 1-RELATED"/>
    <property type="match status" value="1"/>
</dbReference>
<gene>
    <name evidence="13" type="primary">PKH2</name>
    <name evidence="13" type="ORF">CAAN4_H16314</name>
</gene>
<evidence type="ECO:0000256" key="10">
    <source>
        <dbReference type="PROSITE-ProRule" id="PRU10141"/>
    </source>
</evidence>
<feature type="binding site" evidence="10">
    <location>
        <position position="229"/>
    </location>
    <ligand>
        <name>ATP</name>
        <dbReference type="ChEBI" id="CHEBI:30616"/>
    </ligand>
</feature>
<comment type="catalytic activity">
    <reaction evidence="9">
        <text>L-seryl-[protein] + ATP = O-phospho-L-seryl-[protein] + ADP + H(+)</text>
        <dbReference type="Rhea" id="RHEA:17989"/>
        <dbReference type="Rhea" id="RHEA-COMP:9863"/>
        <dbReference type="Rhea" id="RHEA-COMP:11604"/>
        <dbReference type="ChEBI" id="CHEBI:15378"/>
        <dbReference type="ChEBI" id="CHEBI:29999"/>
        <dbReference type="ChEBI" id="CHEBI:30616"/>
        <dbReference type="ChEBI" id="CHEBI:83421"/>
        <dbReference type="ChEBI" id="CHEBI:456216"/>
        <dbReference type="EC" id="2.7.11.1"/>
    </reaction>
</comment>
<dbReference type="SMART" id="SM00220">
    <property type="entry name" value="S_TKc"/>
    <property type="match status" value="1"/>
</dbReference>
<dbReference type="PROSITE" id="PS00107">
    <property type="entry name" value="PROTEIN_KINASE_ATP"/>
    <property type="match status" value="1"/>
</dbReference>
<dbReference type="SUPFAM" id="SSF56112">
    <property type="entry name" value="Protein kinase-like (PK-like)"/>
    <property type="match status" value="1"/>
</dbReference>
<feature type="compositionally biased region" description="Basic and acidic residues" evidence="11">
    <location>
        <begin position="1041"/>
        <end position="1057"/>
    </location>
</feature>
<dbReference type="Gene3D" id="3.30.200.20">
    <property type="entry name" value="Phosphorylase Kinase, domain 1"/>
    <property type="match status" value="1"/>
</dbReference>
<keyword evidence="4" id="KW-0808">Transferase</keyword>
<evidence type="ECO:0000313" key="13">
    <source>
        <dbReference type="EMBL" id="CAK7921611.1"/>
    </source>
</evidence>
<feature type="compositionally biased region" description="Low complexity" evidence="11">
    <location>
        <begin position="533"/>
        <end position="554"/>
    </location>
</feature>
<comment type="catalytic activity">
    <reaction evidence="8">
        <text>L-threonyl-[protein] + ATP = O-phospho-L-threonyl-[protein] + ADP + H(+)</text>
        <dbReference type="Rhea" id="RHEA:46608"/>
        <dbReference type="Rhea" id="RHEA-COMP:11060"/>
        <dbReference type="Rhea" id="RHEA-COMP:11605"/>
        <dbReference type="ChEBI" id="CHEBI:15378"/>
        <dbReference type="ChEBI" id="CHEBI:30013"/>
        <dbReference type="ChEBI" id="CHEBI:30616"/>
        <dbReference type="ChEBI" id="CHEBI:61977"/>
        <dbReference type="ChEBI" id="CHEBI:456216"/>
        <dbReference type="EC" id="2.7.11.1"/>
    </reaction>
</comment>
<feature type="region of interest" description="Disordered" evidence="11">
    <location>
        <begin position="1030"/>
        <end position="1058"/>
    </location>
</feature>
<proteinExistence type="inferred from homology"/>
<dbReference type="Gene3D" id="1.10.510.10">
    <property type="entry name" value="Transferase(Phosphotransferase) domain 1"/>
    <property type="match status" value="1"/>
</dbReference>
<feature type="compositionally biased region" description="Polar residues" evidence="11">
    <location>
        <begin position="764"/>
        <end position="774"/>
    </location>
</feature>
<sequence>MSHPLHEHITSSPQGNSLSDLANDLDSIYNTYATHTNNGSVETLDSERDQPFHRRQQLHHNHPQQFDSSRLSSIGILDLDNHSNPEENSQSSFDFNPNSLVRPSAVTNSSLNVLYNSSSDDKDVNRSGHENNGSANNTSSYSNIHINDSSYNNSSVEDVHAQPLDEGERTGDESWAAVKKVVNPKDPLNYKILRRSVSDFKFGKSLGEGSYSTVVLATDKHTNIKYAVKILDKRHIIKEKKVKYVNIEKHALNRLTDRMGIISLYFTFQDKSSLYFVLDYASNGELLTLIKKYGTLNEECTRYYGAQLLDGIKYMHDNGVIHRDIKPENILLDSKMRLQITDFGTARLLEKKNKGDSEDYPVDVRAKSFVGTAEYVSPELLESKYCGKPGDIWAFGCIIYQMIAGKPAFKGSNEYQTFQKITKLQYAFSAGFPMVIRDLIKSILVLQPSKRATIQAIQNHYFFESVKWDDFDSIWMSPHPEIGPYKMNAKSMTKVPQISKNNSSASVATVNAGGVKKLAAKKTTNGENGKRMPSGTTGTPTAPSTSSPAGTSATGLNPASVAAFVLNKDLGDDEAVLPSDVRKTPKPSADGRVKSRPAADYIPGTNILRPTVNSKAIRTLTSSSKKSQKETKPKSKIIEVSPITPIELAWSSYLQHEDERIMKIGPVIAHKQSTDVFERRNKGLLIDSPLGFSNKVGGSVRSNNSSLLTQVVNGATGGLRGQHMHNVNESSDQEGEEYAIIDHHHDGSSTTTEEPSTATREKSTMGSIKTSRSSLFKKLLLPHSSEKDDGNDSSSVSSSSSSITHPLDKSKTCTMLITTHGRVLLFLRDDSQTNYKLVTEINIVYPFIQFKEVISTGATSKFSSKVVPSTGVFAIESYSTTFSFEVEKFDVNLWTETLAKAKNNQYERVLAESQAASSTISSTSSGGPSLDAPIAFTSRSAPVSRASKTGTIPARGTQSPSTPSSSSPQSKTKSPEVKHQSMFSNRMSKSVKRKPPPSPVSSSGGLNMSTGLGTQNGTIENGMLHAAQMAVSSNKAAHPQQRPEYKQRSSFSKEDGSRAANIVKNLGQTQAITSLNSKFLSRSQRKK</sequence>
<organism evidence="13 14">
    <name type="scientific">[Candida] anglica</name>
    <dbReference type="NCBI Taxonomy" id="148631"/>
    <lineage>
        <taxon>Eukaryota</taxon>
        <taxon>Fungi</taxon>
        <taxon>Dikarya</taxon>
        <taxon>Ascomycota</taxon>
        <taxon>Saccharomycotina</taxon>
        <taxon>Pichiomycetes</taxon>
        <taxon>Debaryomycetaceae</taxon>
        <taxon>Kurtzmaniella</taxon>
    </lineage>
</organism>
<feature type="compositionally biased region" description="Low complexity" evidence="11">
    <location>
        <begin position="793"/>
        <end position="802"/>
    </location>
</feature>
<feature type="compositionally biased region" description="Basic and acidic residues" evidence="11">
    <location>
        <begin position="119"/>
        <end position="129"/>
    </location>
</feature>